<dbReference type="NCBIfam" id="TIGR02532">
    <property type="entry name" value="IV_pilin_GFxxxE"/>
    <property type="match status" value="1"/>
</dbReference>
<protein>
    <recommendedName>
        <fullName evidence="3">Type II secretion system core protein G</fullName>
    </recommendedName>
</protein>
<dbReference type="GO" id="GO:0015627">
    <property type="term" value="C:type II protein secretion system complex"/>
    <property type="evidence" value="ECO:0007669"/>
    <property type="project" value="InterPro"/>
</dbReference>
<comment type="similarity">
    <text evidence="2">Belongs to the GSP G family.</text>
</comment>
<dbReference type="GO" id="GO:0005886">
    <property type="term" value="C:plasma membrane"/>
    <property type="evidence" value="ECO:0007669"/>
    <property type="project" value="UniProtKB-SubCell"/>
</dbReference>
<dbReference type="InterPro" id="IPR012902">
    <property type="entry name" value="N_methyl_site"/>
</dbReference>
<feature type="region of interest" description="Disordered" evidence="10">
    <location>
        <begin position="75"/>
        <end position="95"/>
    </location>
</feature>
<evidence type="ECO:0000256" key="4">
    <source>
        <dbReference type="ARBA" id="ARBA00022475"/>
    </source>
</evidence>
<dbReference type="PRINTS" id="PR00813">
    <property type="entry name" value="BCTERIALGSPG"/>
</dbReference>
<evidence type="ECO:0000313" key="13">
    <source>
        <dbReference type="EMBL" id="NIR74477.1"/>
    </source>
</evidence>
<evidence type="ECO:0000256" key="8">
    <source>
        <dbReference type="ARBA" id="ARBA00022989"/>
    </source>
</evidence>
<evidence type="ECO:0000256" key="7">
    <source>
        <dbReference type="ARBA" id="ARBA00022692"/>
    </source>
</evidence>
<organism evidence="13 14">
    <name type="scientific">Candidatus Kutchimonas denitrificans</name>
    <dbReference type="NCBI Taxonomy" id="3056748"/>
    <lineage>
        <taxon>Bacteria</taxon>
        <taxon>Pseudomonadati</taxon>
        <taxon>Gemmatimonadota</taxon>
        <taxon>Gemmatimonadia</taxon>
        <taxon>Candidatus Palauibacterales</taxon>
        <taxon>Candidatus Palauibacteraceae</taxon>
        <taxon>Candidatus Kutchimonas</taxon>
    </lineage>
</organism>
<dbReference type="InterPro" id="IPR045584">
    <property type="entry name" value="Pilin-like"/>
</dbReference>
<keyword evidence="6" id="KW-0997">Cell inner membrane</keyword>
<keyword evidence="9 11" id="KW-0472">Membrane</keyword>
<gene>
    <name evidence="13" type="primary">gspG</name>
    <name evidence="13" type="ORF">GWO12_05125</name>
</gene>
<evidence type="ECO:0000256" key="3">
    <source>
        <dbReference type="ARBA" id="ARBA00020042"/>
    </source>
</evidence>
<name>A0AAE5CAD1_9BACT</name>
<keyword evidence="4" id="KW-1003">Cell membrane</keyword>
<evidence type="ECO:0000256" key="1">
    <source>
        <dbReference type="ARBA" id="ARBA00004377"/>
    </source>
</evidence>
<dbReference type="SUPFAM" id="SSF54523">
    <property type="entry name" value="Pili subunits"/>
    <property type="match status" value="1"/>
</dbReference>
<evidence type="ECO:0000256" key="11">
    <source>
        <dbReference type="SAM" id="Phobius"/>
    </source>
</evidence>
<dbReference type="PROSITE" id="PS00409">
    <property type="entry name" value="PROKAR_NTER_METHYL"/>
    <property type="match status" value="1"/>
</dbReference>
<evidence type="ECO:0000256" key="6">
    <source>
        <dbReference type="ARBA" id="ARBA00022519"/>
    </source>
</evidence>
<evidence type="ECO:0000256" key="10">
    <source>
        <dbReference type="SAM" id="MobiDB-lite"/>
    </source>
</evidence>
<dbReference type="PANTHER" id="PTHR30093">
    <property type="entry name" value="GENERAL SECRETION PATHWAY PROTEIN G"/>
    <property type="match status" value="1"/>
</dbReference>
<keyword evidence="8 11" id="KW-1133">Transmembrane helix</keyword>
<keyword evidence="5" id="KW-0488">Methylation</keyword>
<evidence type="ECO:0000313" key="14">
    <source>
        <dbReference type="Proteomes" id="UP000702544"/>
    </source>
</evidence>
<dbReference type="EMBL" id="JAACAK010000045">
    <property type="protein sequence ID" value="NIR74477.1"/>
    <property type="molecule type" value="Genomic_DNA"/>
</dbReference>
<proteinExistence type="inferred from homology"/>
<accession>A0AAE5CAD1</accession>
<dbReference type="Proteomes" id="UP000702544">
    <property type="component" value="Unassembled WGS sequence"/>
</dbReference>
<dbReference type="NCBIfam" id="TIGR01710">
    <property type="entry name" value="typeII_sec_gspG"/>
    <property type="match status" value="1"/>
</dbReference>
<comment type="caution">
    <text evidence="13">The sequence shown here is derived from an EMBL/GenBank/DDBJ whole genome shotgun (WGS) entry which is preliminary data.</text>
</comment>
<evidence type="ECO:0000256" key="9">
    <source>
        <dbReference type="ARBA" id="ARBA00023136"/>
    </source>
</evidence>
<keyword evidence="7 11" id="KW-0812">Transmembrane</keyword>
<dbReference type="Pfam" id="PF07963">
    <property type="entry name" value="N_methyl"/>
    <property type="match status" value="1"/>
</dbReference>
<comment type="subcellular location">
    <subcellularLocation>
        <location evidence="1">Cell inner membrane</location>
        <topology evidence="1">Single-pass membrane protein</topology>
    </subcellularLocation>
</comment>
<dbReference type="Gene3D" id="3.30.700.10">
    <property type="entry name" value="Glycoprotein, Type 4 Pilin"/>
    <property type="match status" value="1"/>
</dbReference>
<reference evidence="13 14" key="1">
    <citation type="submission" date="2020-01" db="EMBL/GenBank/DDBJ databases">
        <title>Genomes assembled from Gulf of Kutch pelagic sediment metagenomes.</title>
        <authorList>
            <person name="Chandrashekar M."/>
            <person name="Mahajan M.S."/>
            <person name="Dave K.J."/>
            <person name="Vatsa P."/>
            <person name="Nathani N.M."/>
        </authorList>
    </citation>
    <scope>NUCLEOTIDE SEQUENCE [LARGE SCALE GENOMIC DNA]</scope>
    <source>
        <strain evidence="13">KS3-K002</strain>
    </source>
</reference>
<feature type="region of interest" description="Disordered" evidence="10">
    <location>
        <begin position="125"/>
        <end position="149"/>
    </location>
</feature>
<dbReference type="GO" id="GO:0015628">
    <property type="term" value="P:protein secretion by the type II secretion system"/>
    <property type="evidence" value="ECO:0007669"/>
    <property type="project" value="InterPro"/>
</dbReference>
<feature type="domain" description="Type II secretion system protein GspG C-terminal" evidence="12">
    <location>
        <begin position="37"/>
        <end position="148"/>
    </location>
</feature>
<dbReference type="InterPro" id="IPR010054">
    <property type="entry name" value="Type2_sec_GspG"/>
</dbReference>
<dbReference type="InterPro" id="IPR013545">
    <property type="entry name" value="T2SS_protein-GspG_C"/>
</dbReference>
<evidence type="ECO:0000259" key="12">
    <source>
        <dbReference type="Pfam" id="PF08334"/>
    </source>
</evidence>
<evidence type="ECO:0000256" key="5">
    <source>
        <dbReference type="ARBA" id="ARBA00022481"/>
    </source>
</evidence>
<dbReference type="InterPro" id="IPR000983">
    <property type="entry name" value="Bac_GSPG_pilin"/>
</dbReference>
<evidence type="ECO:0000256" key="2">
    <source>
        <dbReference type="ARBA" id="ARBA00009984"/>
    </source>
</evidence>
<feature type="transmembrane region" description="Helical" evidence="11">
    <location>
        <begin position="20"/>
        <end position="39"/>
    </location>
</feature>
<dbReference type="AlphaFoldDB" id="A0AAE5CAD1"/>
<dbReference type="Pfam" id="PF08334">
    <property type="entry name" value="T2SSG"/>
    <property type="match status" value="1"/>
</dbReference>
<sequence>MARANRNRTGNRQGLTLIEIVVVIIVLGLLAGLVGPQIIGRISEAKGSTARTQIELMGVALDNYRLDNGRYPTSEQGLEALRTRPTREPVPTNWRGPYLRKEVPLDPWDNPYIYRSPGEVNPTSYDLLTLGRDGQPGGEGEDADITSWE</sequence>
<dbReference type="PANTHER" id="PTHR30093:SF44">
    <property type="entry name" value="TYPE II SECRETION SYSTEM CORE PROTEIN G"/>
    <property type="match status" value="1"/>
</dbReference>
<feature type="compositionally biased region" description="Acidic residues" evidence="10">
    <location>
        <begin position="139"/>
        <end position="149"/>
    </location>
</feature>